<keyword evidence="8 9" id="KW-0472">Membrane</keyword>
<reference evidence="11 12" key="1">
    <citation type="submission" date="2014-08" db="EMBL/GenBank/DDBJ databases">
        <authorList>
            <person name="Chen Y.-H."/>
        </authorList>
    </citation>
    <scope>NUCLEOTIDE SEQUENCE [LARGE SCALE GENOMIC DNA]</scope>
</reference>
<dbReference type="InterPro" id="IPR010065">
    <property type="entry name" value="AA_ABC_transptr_permease_3TM"/>
</dbReference>
<dbReference type="Gene3D" id="1.10.3720.10">
    <property type="entry name" value="MetI-like"/>
    <property type="match status" value="1"/>
</dbReference>
<evidence type="ECO:0000256" key="4">
    <source>
        <dbReference type="ARBA" id="ARBA00022475"/>
    </source>
</evidence>
<dbReference type="Proteomes" id="UP000039660">
    <property type="component" value="Unassembled WGS sequence"/>
</dbReference>
<evidence type="ECO:0000256" key="3">
    <source>
        <dbReference type="ARBA" id="ARBA00022448"/>
    </source>
</evidence>
<gene>
    <name evidence="11" type="primary">ehuC</name>
    <name evidence="11" type="ORF">NGAL_HAMBI1189_42960</name>
</gene>
<evidence type="ECO:0000256" key="5">
    <source>
        <dbReference type="ARBA" id="ARBA00022692"/>
    </source>
</evidence>
<dbReference type="InterPro" id="IPR035906">
    <property type="entry name" value="MetI-like_sf"/>
</dbReference>
<keyword evidence="7 9" id="KW-1133">Transmembrane helix</keyword>
<dbReference type="NCBIfam" id="TIGR03004">
    <property type="entry name" value="ectoine_ehuC"/>
    <property type="match status" value="1"/>
</dbReference>
<evidence type="ECO:0000256" key="2">
    <source>
        <dbReference type="ARBA" id="ARBA00010072"/>
    </source>
</evidence>
<dbReference type="InterPro" id="IPR043429">
    <property type="entry name" value="ArtM/GltK/GlnP/TcyL/YhdX-like"/>
</dbReference>
<dbReference type="InterPro" id="IPR000515">
    <property type="entry name" value="MetI-like"/>
</dbReference>
<accession>A0A0T7GXT9</accession>
<proteinExistence type="inferred from homology"/>
<feature type="transmembrane region" description="Helical" evidence="9">
    <location>
        <begin position="181"/>
        <end position="202"/>
    </location>
</feature>
<evidence type="ECO:0000256" key="9">
    <source>
        <dbReference type="RuleBase" id="RU363032"/>
    </source>
</evidence>
<dbReference type="Pfam" id="PF00528">
    <property type="entry name" value="BPD_transp_1"/>
    <property type="match status" value="1"/>
</dbReference>
<protein>
    <submittedName>
        <fullName evidence="11">Ectoine/hydroxyectoine ABC transporter, permease protein EhuC</fullName>
    </submittedName>
</protein>
<organism evidence="11 12">
    <name type="scientific">Neorhizobium galegae bv. officinalis</name>
    <dbReference type="NCBI Taxonomy" id="323656"/>
    <lineage>
        <taxon>Bacteria</taxon>
        <taxon>Pseudomonadati</taxon>
        <taxon>Pseudomonadota</taxon>
        <taxon>Alphaproteobacteria</taxon>
        <taxon>Hyphomicrobiales</taxon>
        <taxon>Rhizobiaceae</taxon>
        <taxon>Rhizobium/Agrobacterium group</taxon>
        <taxon>Neorhizobium</taxon>
    </lineage>
</organism>
<dbReference type="EMBL" id="CCRK01000011">
    <property type="protein sequence ID" value="CDZ52066.1"/>
    <property type="molecule type" value="Genomic_DNA"/>
</dbReference>
<dbReference type="GO" id="GO:0043190">
    <property type="term" value="C:ATP-binding cassette (ABC) transporter complex"/>
    <property type="evidence" value="ECO:0007669"/>
    <property type="project" value="InterPro"/>
</dbReference>
<dbReference type="PANTHER" id="PTHR30614:SF0">
    <property type="entry name" value="L-CYSTINE TRANSPORT SYSTEM PERMEASE PROTEIN TCYL"/>
    <property type="match status" value="1"/>
</dbReference>
<evidence type="ECO:0000256" key="7">
    <source>
        <dbReference type="ARBA" id="ARBA00022989"/>
    </source>
</evidence>
<keyword evidence="6" id="KW-0029">Amino-acid transport</keyword>
<keyword evidence="3 9" id="KW-0813">Transport</keyword>
<dbReference type="SUPFAM" id="SSF161098">
    <property type="entry name" value="MetI-like"/>
    <property type="match status" value="1"/>
</dbReference>
<dbReference type="NCBIfam" id="TIGR01726">
    <property type="entry name" value="HEQRo_perm_3TM"/>
    <property type="match status" value="1"/>
</dbReference>
<dbReference type="GO" id="GO:0022857">
    <property type="term" value="F:transmembrane transporter activity"/>
    <property type="evidence" value="ECO:0007669"/>
    <property type="project" value="InterPro"/>
</dbReference>
<evidence type="ECO:0000256" key="6">
    <source>
        <dbReference type="ARBA" id="ARBA00022970"/>
    </source>
</evidence>
<feature type="domain" description="ABC transmembrane type-1" evidence="10">
    <location>
        <begin position="14"/>
        <end position="199"/>
    </location>
</feature>
<feature type="transmembrane region" description="Helical" evidence="9">
    <location>
        <begin position="20"/>
        <end position="38"/>
    </location>
</feature>
<evidence type="ECO:0000256" key="8">
    <source>
        <dbReference type="ARBA" id="ARBA00023136"/>
    </source>
</evidence>
<evidence type="ECO:0000256" key="1">
    <source>
        <dbReference type="ARBA" id="ARBA00004429"/>
    </source>
</evidence>
<dbReference type="AlphaFoldDB" id="A0A0T7GXT9"/>
<dbReference type="RefSeq" id="WP_046637144.1">
    <property type="nucleotide sequence ID" value="NZ_CCRK01000011.1"/>
</dbReference>
<dbReference type="InterPro" id="IPR014342">
    <property type="entry name" value="Ectoine_EhuC"/>
</dbReference>
<dbReference type="GO" id="GO:0006865">
    <property type="term" value="P:amino acid transport"/>
    <property type="evidence" value="ECO:0007669"/>
    <property type="project" value="UniProtKB-KW"/>
</dbReference>
<name>A0A0T7GXT9_NEOGA</name>
<evidence type="ECO:0000313" key="11">
    <source>
        <dbReference type="EMBL" id="CDZ52066.1"/>
    </source>
</evidence>
<keyword evidence="4" id="KW-1003">Cell membrane</keyword>
<comment type="similarity">
    <text evidence="2">Belongs to the binding-protein-dependent transport system permease family. HisMQ subfamily.</text>
</comment>
<dbReference type="PANTHER" id="PTHR30614">
    <property type="entry name" value="MEMBRANE COMPONENT OF AMINO ACID ABC TRANSPORTER"/>
    <property type="match status" value="1"/>
</dbReference>
<comment type="subcellular location">
    <subcellularLocation>
        <location evidence="1">Cell inner membrane</location>
        <topology evidence="1">Multi-pass membrane protein</topology>
    </subcellularLocation>
    <subcellularLocation>
        <location evidence="9">Cell membrane</location>
        <topology evidence="9">Multi-pass membrane protein</topology>
    </subcellularLocation>
</comment>
<keyword evidence="5 9" id="KW-0812">Transmembrane</keyword>
<sequence length="221" mass="23893">MSWTAYLPMLWQGATVTMTITLAAIVCGAALAFVFGILRVEGGPILSTVALCYTEVFRGTSLFVQLFWFYYALPLVGLSFDPITTGILVLAAHVGGYGAEIVRGALASVSVQQLEAARALNFNRAQTLFRISLPQAIVEMMPAFGNLAIETLKLSSLVSLISIADLTFAAQSIRNITLDSASIYSITLVCYFAMSLILMAGVRVIEHFVRRGDVFPRSAHS</sequence>
<dbReference type="PROSITE" id="PS50928">
    <property type="entry name" value="ABC_TM1"/>
    <property type="match status" value="1"/>
</dbReference>
<dbReference type="CDD" id="cd06261">
    <property type="entry name" value="TM_PBP2"/>
    <property type="match status" value="1"/>
</dbReference>
<evidence type="ECO:0000313" key="12">
    <source>
        <dbReference type="Proteomes" id="UP000039660"/>
    </source>
</evidence>
<evidence type="ECO:0000259" key="10">
    <source>
        <dbReference type="PROSITE" id="PS50928"/>
    </source>
</evidence>